<dbReference type="InterPro" id="IPR001412">
    <property type="entry name" value="aa-tRNA-synth_I_CS"/>
</dbReference>
<evidence type="ECO:0000256" key="3">
    <source>
        <dbReference type="ARBA" id="ARBA00022741"/>
    </source>
</evidence>
<dbReference type="NCBIfam" id="NF004349">
    <property type="entry name" value="PRK05729.1"/>
    <property type="match status" value="1"/>
</dbReference>
<accession>A0ABV8UXG7</accession>
<comment type="domain">
    <text evidence="9">ValRS has two distinct active sites: one for aminoacylation and one for editing. The misactivated threonine is translocated from the active site to the editing site.</text>
</comment>
<dbReference type="Gene3D" id="1.10.287.380">
    <property type="entry name" value="Valyl-tRNA synthetase, C-terminal domain"/>
    <property type="match status" value="1"/>
</dbReference>
<dbReference type="CDD" id="cd07962">
    <property type="entry name" value="Anticodon_Ia_Val"/>
    <property type="match status" value="1"/>
</dbReference>
<dbReference type="PANTHER" id="PTHR11946:SF93">
    <property type="entry name" value="VALINE--TRNA LIGASE, CHLOROPLASTIC_MITOCHONDRIAL 2"/>
    <property type="match status" value="1"/>
</dbReference>
<dbReference type="RefSeq" id="WP_378142556.1">
    <property type="nucleotide sequence ID" value="NZ_JBHSEF010000026.1"/>
</dbReference>
<protein>
    <recommendedName>
        <fullName evidence="9">Valine--tRNA ligase</fullName>
        <ecNumber evidence="9">6.1.1.9</ecNumber>
    </recommendedName>
    <alternativeName>
        <fullName evidence="9">Valyl-tRNA synthetase</fullName>
        <shortName evidence="9">ValRS</shortName>
    </alternativeName>
</protein>
<feature type="binding site" evidence="9">
    <location>
        <position position="527"/>
    </location>
    <ligand>
        <name>ATP</name>
        <dbReference type="ChEBI" id="CHEBI:30616"/>
    </ligand>
</feature>
<sequence length="880" mass="101096">MTKEIEMPTKYDPQSIEQGRYDWWLEGKYFEAHPESDKKPYTIVIPPPNVTGKLHLGHAWDTTLQDIITRMKRMQGYDALWLPGMDHAGIATQAKVEEKLHSEGKTRYDLGREAFVEETWKWKEEYAGHIRSQWAKLGLGLDYSRERFTLDEGLSHAVREVFVKLYEKGLIYRGEYIINWDPATKTALSDIEVIHKEIEGAFYHMHYPLTDGTGAIDVATTRPETMLGDTAVAVHPEDERYKHLIGKTVTLPIVGREIPIVADDYVDMEFGSGAVKITPAHDPNDFEIGNRHNLERVLVMNEDGSMNGNAGKYDGLDRFECRKQVVKDLQDMGVLFKIETHVHSVGHSERSGAVVEPYLSTQWFVKMKPLAEQAMAIQGTEGKVNFVPDRFENTYMRWMENLHDWCISRQLWWGHRIPAWYHNETGEVFVGHEAPADSENWRQEEDVLDTWFSSALWPFSTMGWPDADNEELKKYYPTDTLVTGYDIIAFWVSRMIFQGVEFTGQRPFRDVLIHGLVRDAEGRKMSKSLGNGVDPMDVIAQYGADSLRYFLSTGSSPGQDLRYSTEKVEAVWNFANKIWNASRFALMNMDGLKYEEINLDGKKSVADAWILTRLNETIETVTRLSDRYEFGEVGRALYNFIWDDFCDWYIEMAKLPLYGEDEEAKKMTRSVLAYVLDQTMRLLHPFMPFITEEIWQNLPTEGDSIVTAAWPEVRNDLNFPEQAEEMKLLSEIIRSVRTIRAEVQTPMSKKVPLILSAKDEKSLATLENNAAYIEKFCNPETLDIGLRLDAPEKAMSAVVTGAELFLPLQGLIDIDAELARLEKELAKWEKEVKLVQGKLSNERFVSKAPEAVVAEERAKEADYLEKRDTVIKRLEELKNL</sequence>
<feature type="short sequence motif" description="'KMSKS' region" evidence="9">
    <location>
        <begin position="524"/>
        <end position="528"/>
    </location>
</feature>
<evidence type="ECO:0000259" key="10">
    <source>
        <dbReference type="Pfam" id="PF00133"/>
    </source>
</evidence>
<dbReference type="Gene3D" id="3.40.50.620">
    <property type="entry name" value="HUPs"/>
    <property type="match status" value="2"/>
</dbReference>
<keyword evidence="6 9" id="KW-0175">Coiled coil</keyword>
<dbReference type="EC" id="6.1.1.9" evidence="9"/>
<dbReference type="Proteomes" id="UP001595733">
    <property type="component" value="Unassembled WGS sequence"/>
</dbReference>
<feature type="short sequence motif" description="'HIGH' region" evidence="9">
    <location>
        <begin position="48"/>
        <end position="58"/>
    </location>
</feature>
<dbReference type="PANTHER" id="PTHR11946">
    <property type="entry name" value="VALYL-TRNA SYNTHETASES"/>
    <property type="match status" value="1"/>
</dbReference>
<keyword evidence="3 9" id="KW-0547">Nucleotide-binding</keyword>
<keyword evidence="1 9" id="KW-0963">Cytoplasm</keyword>
<reference evidence="14" key="1">
    <citation type="journal article" date="2019" name="Int. J. Syst. Evol. Microbiol.">
        <title>The Global Catalogue of Microorganisms (GCM) 10K type strain sequencing project: providing services to taxonomists for standard genome sequencing and annotation.</title>
        <authorList>
            <consortium name="The Broad Institute Genomics Platform"/>
            <consortium name="The Broad Institute Genome Sequencing Center for Infectious Disease"/>
            <person name="Wu L."/>
            <person name="Ma J."/>
        </authorList>
    </citation>
    <scope>NUCLEOTIDE SEQUENCE [LARGE SCALE GENOMIC DNA]</scope>
    <source>
        <strain evidence="14">CCUG 50353</strain>
    </source>
</reference>
<feature type="coiled-coil region" evidence="9">
    <location>
        <begin position="811"/>
        <end position="838"/>
    </location>
</feature>
<evidence type="ECO:0000256" key="6">
    <source>
        <dbReference type="ARBA" id="ARBA00023054"/>
    </source>
</evidence>
<comment type="catalytic activity">
    <reaction evidence="8 9">
        <text>tRNA(Val) + L-valine + ATP = L-valyl-tRNA(Val) + AMP + diphosphate</text>
        <dbReference type="Rhea" id="RHEA:10704"/>
        <dbReference type="Rhea" id="RHEA-COMP:9672"/>
        <dbReference type="Rhea" id="RHEA-COMP:9708"/>
        <dbReference type="ChEBI" id="CHEBI:30616"/>
        <dbReference type="ChEBI" id="CHEBI:33019"/>
        <dbReference type="ChEBI" id="CHEBI:57762"/>
        <dbReference type="ChEBI" id="CHEBI:78442"/>
        <dbReference type="ChEBI" id="CHEBI:78537"/>
        <dbReference type="ChEBI" id="CHEBI:456215"/>
        <dbReference type="EC" id="6.1.1.9"/>
    </reaction>
</comment>
<dbReference type="CDD" id="cd00817">
    <property type="entry name" value="ValRS_core"/>
    <property type="match status" value="1"/>
</dbReference>
<evidence type="ECO:0000256" key="8">
    <source>
        <dbReference type="ARBA" id="ARBA00047552"/>
    </source>
</evidence>
<dbReference type="Pfam" id="PF08264">
    <property type="entry name" value="Anticodon_1"/>
    <property type="match status" value="1"/>
</dbReference>
<feature type="domain" description="Aminoacyl-tRNA synthetase class Ia" evidence="10">
    <location>
        <begin position="20"/>
        <end position="563"/>
    </location>
</feature>
<comment type="similarity">
    <text evidence="9">Belongs to the class-I aminoacyl-tRNA synthetase family. ValS type 1 subfamily.</text>
</comment>
<dbReference type="InterPro" id="IPR010978">
    <property type="entry name" value="tRNA-bd_arm"/>
</dbReference>
<dbReference type="PROSITE" id="PS00178">
    <property type="entry name" value="AA_TRNA_LIGASE_I"/>
    <property type="match status" value="1"/>
</dbReference>
<dbReference type="InterPro" id="IPR019499">
    <property type="entry name" value="Val-tRNA_synth_tRNA-bd"/>
</dbReference>
<dbReference type="Pfam" id="PF00133">
    <property type="entry name" value="tRNA-synt_1"/>
    <property type="match status" value="1"/>
</dbReference>
<dbReference type="InterPro" id="IPR033705">
    <property type="entry name" value="Anticodon_Ia_Val"/>
</dbReference>
<dbReference type="HAMAP" id="MF_02004">
    <property type="entry name" value="Val_tRNA_synth_type1"/>
    <property type="match status" value="1"/>
</dbReference>
<comment type="caution">
    <text evidence="13">The sequence shown here is derived from an EMBL/GenBank/DDBJ whole genome shotgun (WGS) entry which is preliminary data.</text>
</comment>
<dbReference type="EMBL" id="JBHSEF010000026">
    <property type="protein sequence ID" value="MFC4355997.1"/>
    <property type="molecule type" value="Genomic_DNA"/>
</dbReference>
<dbReference type="SUPFAM" id="SSF46589">
    <property type="entry name" value="tRNA-binding arm"/>
    <property type="match status" value="1"/>
</dbReference>
<feature type="domain" description="Valyl-tRNA synthetase tRNA-binding arm" evidence="12">
    <location>
        <begin position="813"/>
        <end position="878"/>
    </location>
</feature>
<evidence type="ECO:0000259" key="11">
    <source>
        <dbReference type="Pfam" id="PF08264"/>
    </source>
</evidence>
<dbReference type="InterPro" id="IPR013155">
    <property type="entry name" value="M/V/L/I-tRNA-synth_anticd-bd"/>
</dbReference>
<keyword evidence="7 9" id="KW-0030">Aminoacyl-tRNA synthetase</keyword>
<feature type="domain" description="Methionyl/Valyl/Leucyl/Isoleucyl-tRNA synthetase anticodon-binding" evidence="11">
    <location>
        <begin position="607"/>
        <end position="753"/>
    </location>
</feature>
<comment type="function">
    <text evidence="9">Catalyzes the attachment of valine to tRNA(Val). As ValRS can inadvertently accommodate and process structurally similar amino acids such as threonine, to avoid such errors, it has a 'posttransfer' editing activity that hydrolyzes mischarged Thr-tRNA(Val) in a tRNA-dependent manner.</text>
</comment>
<evidence type="ECO:0000256" key="4">
    <source>
        <dbReference type="ARBA" id="ARBA00022840"/>
    </source>
</evidence>
<comment type="subunit">
    <text evidence="9">Monomer.</text>
</comment>
<dbReference type="InterPro" id="IPR009080">
    <property type="entry name" value="tRNAsynth_Ia_anticodon-bd"/>
</dbReference>
<keyword evidence="5 9" id="KW-0648">Protein biosynthesis</keyword>
<organism evidence="13 14">
    <name type="scientific">Chryseomicrobium palamuruense</name>
    <dbReference type="NCBI Taxonomy" id="682973"/>
    <lineage>
        <taxon>Bacteria</taxon>
        <taxon>Bacillati</taxon>
        <taxon>Bacillota</taxon>
        <taxon>Bacilli</taxon>
        <taxon>Bacillales</taxon>
        <taxon>Caryophanaceae</taxon>
        <taxon>Chryseomicrobium</taxon>
    </lineage>
</organism>
<dbReference type="InterPro" id="IPR014729">
    <property type="entry name" value="Rossmann-like_a/b/a_fold"/>
</dbReference>
<keyword evidence="14" id="KW-1185">Reference proteome</keyword>
<keyword evidence="2 9" id="KW-0436">Ligase</keyword>
<evidence type="ECO:0000259" key="12">
    <source>
        <dbReference type="Pfam" id="PF10458"/>
    </source>
</evidence>
<dbReference type="InterPro" id="IPR037118">
    <property type="entry name" value="Val-tRNA_synth_C_sf"/>
</dbReference>
<dbReference type="SUPFAM" id="SSF50677">
    <property type="entry name" value="ValRS/IleRS/LeuRS editing domain"/>
    <property type="match status" value="1"/>
</dbReference>
<comment type="domain">
    <text evidence="9">The C-terminal coiled-coil domain is crucial for aminoacylation activity.</text>
</comment>
<dbReference type="PRINTS" id="PR00986">
    <property type="entry name" value="TRNASYNTHVAL"/>
</dbReference>
<dbReference type="NCBIfam" id="TIGR00422">
    <property type="entry name" value="valS"/>
    <property type="match status" value="1"/>
</dbReference>
<name>A0ABV8UXG7_9BACL</name>
<dbReference type="InterPro" id="IPR009008">
    <property type="entry name" value="Val/Leu/Ile-tRNA-synth_edit"/>
</dbReference>
<dbReference type="Gene3D" id="1.10.730.10">
    <property type="entry name" value="Isoleucyl-tRNA Synthetase, Domain 1"/>
    <property type="match status" value="1"/>
</dbReference>
<proteinExistence type="inferred from homology"/>
<evidence type="ECO:0000256" key="5">
    <source>
        <dbReference type="ARBA" id="ARBA00022917"/>
    </source>
</evidence>
<dbReference type="SUPFAM" id="SSF52374">
    <property type="entry name" value="Nucleotidylyl transferase"/>
    <property type="match status" value="1"/>
</dbReference>
<evidence type="ECO:0000313" key="14">
    <source>
        <dbReference type="Proteomes" id="UP001595733"/>
    </source>
</evidence>
<keyword evidence="4 9" id="KW-0067">ATP-binding</keyword>
<evidence type="ECO:0000256" key="9">
    <source>
        <dbReference type="HAMAP-Rule" id="MF_02004"/>
    </source>
</evidence>
<dbReference type="Gene3D" id="3.90.740.10">
    <property type="entry name" value="Valyl/Leucyl/Isoleucyl-tRNA synthetase, editing domain"/>
    <property type="match status" value="2"/>
</dbReference>
<gene>
    <name evidence="9" type="primary">valS</name>
    <name evidence="13" type="ORF">ACFO0S_13125</name>
</gene>
<dbReference type="GO" id="GO:0004832">
    <property type="term" value="F:valine-tRNA ligase activity"/>
    <property type="evidence" value="ECO:0007669"/>
    <property type="project" value="UniProtKB-EC"/>
</dbReference>
<evidence type="ECO:0000256" key="2">
    <source>
        <dbReference type="ARBA" id="ARBA00022598"/>
    </source>
</evidence>
<dbReference type="SUPFAM" id="SSF47323">
    <property type="entry name" value="Anticodon-binding domain of a subclass of class I aminoacyl-tRNA synthetases"/>
    <property type="match status" value="1"/>
</dbReference>
<comment type="subcellular location">
    <subcellularLocation>
        <location evidence="9">Cytoplasm</location>
    </subcellularLocation>
</comment>
<evidence type="ECO:0000313" key="13">
    <source>
        <dbReference type="EMBL" id="MFC4355997.1"/>
    </source>
</evidence>
<dbReference type="Pfam" id="PF10458">
    <property type="entry name" value="Val_tRNA-synt_C"/>
    <property type="match status" value="1"/>
</dbReference>
<evidence type="ECO:0000256" key="1">
    <source>
        <dbReference type="ARBA" id="ARBA00022490"/>
    </source>
</evidence>
<dbReference type="InterPro" id="IPR002300">
    <property type="entry name" value="aa-tRNA-synth_Ia"/>
</dbReference>
<evidence type="ECO:0000256" key="7">
    <source>
        <dbReference type="ARBA" id="ARBA00023146"/>
    </source>
</evidence>
<dbReference type="InterPro" id="IPR002303">
    <property type="entry name" value="Valyl-tRNA_ligase"/>
</dbReference>